<accession>A0A8C6U8Q6</accession>
<dbReference type="AlphaFoldDB" id="A0A8C6U8Q6"/>
<evidence type="ECO:0000313" key="2">
    <source>
        <dbReference type="Ensembl" id="ENSNMLP00000032703.1"/>
    </source>
</evidence>
<reference evidence="2" key="1">
    <citation type="submission" date="2025-08" db="UniProtKB">
        <authorList>
            <consortium name="Ensembl"/>
        </authorList>
    </citation>
    <scope>IDENTIFICATION</scope>
</reference>
<evidence type="ECO:0000313" key="3">
    <source>
        <dbReference type="Proteomes" id="UP000694523"/>
    </source>
</evidence>
<organism evidence="2 3">
    <name type="scientific">Neogobius melanostomus</name>
    <name type="common">round goby</name>
    <dbReference type="NCBI Taxonomy" id="47308"/>
    <lineage>
        <taxon>Eukaryota</taxon>
        <taxon>Metazoa</taxon>
        <taxon>Chordata</taxon>
        <taxon>Craniata</taxon>
        <taxon>Vertebrata</taxon>
        <taxon>Euteleostomi</taxon>
        <taxon>Actinopterygii</taxon>
        <taxon>Neopterygii</taxon>
        <taxon>Teleostei</taxon>
        <taxon>Neoteleostei</taxon>
        <taxon>Acanthomorphata</taxon>
        <taxon>Gobiaria</taxon>
        <taxon>Gobiiformes</taxon>
        <taxon>Gobioidei</taxon>
        <taxon>Gobiidae</taxon>
        <taxon>Benthophilinae</taxon>
        <taxon>Neogobiini</taxon>
        <taxon>Neogobius</taxon>
    </lineage>
</organism>
<keyword evidence="3" id="KW-1185">Reference proteome</keyword>
<dbReference type="Ensembl" id="ENSNMLT00000036408.1">
    <property type="protein sequence ID" value="ENSNMLP00000032703.1"/>
    <property type="gene ID" value="ENSNMLG00000020405.1"/>
</dbReference>
<protein>
    <recommendedName>
        <fullName evidence="1">COMMD1 N-terminal domain-containing protein</fullName>
    </recommendedName>
</protein>
<dbReference type="Pfam" id="PF17221">
    <property type="entry name" value="COMMD1_N"/>
    <property type="match status" value="1"/>
</dbReference>
<name>A0A8C6U8Q6_9GOBI</name>
<sequence length="93" mass="10459">MADTDAAKSLSGLLNGIAQKVYHNNPEITEELTLHEKVKGLKSTSQLLKQMLIYGCISAHLTQRHEEEQSGSLKIFCHDFSQSNIDINELKLY</sequence>
<dbReference type="Proteomes" id="UP000694523">
    <property type="component" value="Unplaced"/>
</dbReference>
<feature type="domain" description="COMMD1 N-terminal" evidence="1">
    <location>
        <begin position="5"/>
        <end position="38"/>
    </location>
</feature>
<dbReference type="InterPro" id="IPR033776">
    <property type="entry name" value="COMMD1_N"/>
</dbReference>
<proteinExistence type="predicted"/>
<evidence type="ECO:0000259" key="1">
    <source>
        <dbReference type="Pfam" id="PF17221"/>
    </source>
</evidence>
<reference evidence="2" key="2">
    <citation type="submission" date="2025-09" db="UniProtKB">
        <authorList>
            <consortium name="Ensembl"/>
        </authorList>
    </citation>
    <scope>IDENTIFICATION</scope>
</reference>